<feature type="compositionally biased region" description="Polar residues" evidence="1">
    <location>
        <begin position="42"/>
        <end position="53"/>
    </location>
</feature>
<evidence type="ECO:0000313" key="3">
    <source>
        <dbReference type="Proteomes" id="UP000053319"/>
    </source>
</evidence>
<feature type="compositionally biased region" description="Basic and acidic residues" evidence="1">
    <location>
        <begin position="28"/>
        <end position="38"/>
    </location>
</feature>
<evidence type="ECO:0000256" key="1">
    <source>
        <dbReference type="SAM" id="MobiDB-lite"/>
    </source>
</evidence>
<evidence type="ECO:0000313" key="2">
    <source>
        <dbReference type="EMBL" id="EJF55929.1"/>
    </source>
</evidence>
<gene>
    <name evidence="2" type="ORF">DICSQDRAFT_175363</name>
</gene>
<dbReference type="AlphaFoldDB" id="R7SIF1"/>
<reference evidence="2 3" key="1">
    <citation type="journal article" date="2012" name="Science">
        <title>The Paleozoic origin of enzymatic lignin decomposition reconstructed from 31 fungal genomes.</title>
        <authorList>
            <person name="Floudas D."/>
            <person name="Binder M."/>
            <person name="Riley R."/>
            <person name="Barry K."/>
            <person name="Blanchette R.A."/>
            <person name="Henrissat B."/>
            <person name="Martinez A.T."/>
            <person name="Otillar R."/>
            <person name="Spatafora J.W."/>
            <person name="Yadav J.S."/>
            <person name="Aerts A."/>
            <person name="Benoit I."/>
            <person name="Boyd A."/>
            <person name="Carlson A."/>
            <person name="Copeland A."/>
            <person name="Coutinho P.M."/>
            <person name="de Vries R.P."/>
            <person name="Ferreira P."/>
            <person name="Findley K."/>
            <person name="Foster B."/>
            <person name="Gaskell J."/>
            <person name="Glotzer D."/>
            <person name="Gorecki P."/>
            <person name="Heitman J."/>
            <person name="Hesse C."/>
            <person name="Hori C."/>
            <person name="Igarashi K."/>
            <person name="Jurgens J.A."/>
            <person name="Kallen N."/>
            <person name="Kersten P."/>
            <person name="Kohler A."/>
            <person name="Kuees U."/>
            <person name="Kumar T.K.A."/>
            <person name="Kuo A."/>
            <person name="LaButti K."/>
            <person name="Larrondo L.F."/>
            <person name="Lindquist E."/>
            <person name="Ling A."/>
            <person name="Lombard V."/>
            <person name="Lucas S."/>
            <person name="Lundell T."/>
            <person name="Martin R."/>
            <person name="McLaughlin D.J."/>
            <person name="Morgenstern I."/>
            <person name="Morin E."/>
            <person name="Murat C."/>
            <person name="Nagy L.G."/>
            <person name="Nolan M."/>
            <person name="Ohm R.A."/>
            <person name="Patyshakuliyeva A."/>
            <person name="Rokas A."/>
            <person name="Ruiz-Duenas F.J."/>
            <person name="Sabat G."/>
            <person name="Salamov A."/>
            <person name="Samejima M."/>
            <person name="Schmutz J."/>
            <person name="Slot J.C."/>
            <person name="St John F."/>
            <person name="Stenlid J."/>
            <person name="Sun H."/>
            <person name="Sun S."/>
            <person name="Syed K."/>
            <person name="Tsang A."/>
            <person name="Wiebenga A."/>
            <person name="Young D."/>
            <person name="Pisabarro A."/>
            <person name="Eastwood D.C."/>
            <person name="Martin F."/>
            <person name="Cullen D."/>
            <person name="Grigoriev I.V."/>
            <person name="Hibbett D.S."/>
        </authorList>
    </citation>
    <scope>NUCLEOTIDE SEQUENCE [LARGE SCALE GENOMIC DNA]</scope>
    <source>
        <strain evidence="2 3">LYAD-421 SS1</strain>
    </source>
</reference>
<sequence length="144" mass="15534">MVSPPSPSSTPQTPSTLAEVIGKRPHHTTTEGLRKKGPGDNASPTEQPETTQPRLIPESGTHTVNTVATSEPRPTCTMPSRAPQGTVNVLPLLKFDPTDFAGLPTVQGENPHIQQTRRGPTPTLLKQTTRIYTDVEFPHAYIPA</sequence>
<name>R7SIF1_DICSQ</name>
<dbReference type="HOGENOM" id="CLU_1796419_0_0_1"/>
<dbReference type="GeneID" id="18840157"/>
<dbReference type="KEGG" id="dsq:DICSQDRAFT_175363"/>
<organism evidence="2 3">
    <name type="scientific">Dichomitus squalens (strain LYAD-421)</name>
    <name type="common">Western red white-rot fungus</name>
    <dbReference type="NCBI Taxonomy" id="732165"/>
    <lineage>
        <taxon>Eukaryota</taxon>
        <taxon>Fungi</taxon>
        <taxon>Dikarya</taxon>
        <taxon>Basidiomycota</taxon>
        <taxon>Agaricomycotina</taxon>
        <taxon>Agaricomycetes</taxon>
        <taxon>Polyporales</taxon>
        <taxon>Polyporaceae</taxon>
        <taxon>Dichomitus</taxon>
    </lineage>
</organism>
<dbReference type="RefSeq" id="XP_007371319.1">
    <property type="nucleotide sequence ID" value="XM_007371257.1"/>
</dbReference>
<feature type="compositionally biased region" description="Polar residues" evidence="1">
    <location>
        <begin position="60"/>
        <end position="69"/>
    </location>
</feature>
<proteinExistence type="predicted"/>
<accession>R7SIF1</accession>
<dbReference type="Proteomes" id="UP000053319">
    <property type="component" value="Unassembled WGS sequence"/>
</dbReference>
<dbReference type="EMBL" id="JH719491">
    <property type="protein sequence ID" value="EJF55929.1"/>
    <property type="molecule type" value="Genomic_DNA"/>
</dbReference>
<feature type="region of interest" description="Disordered" evidence="1">
    <location>
        <begin position="1"/>
        <end position="83"/>
    </location>
</feature>
<protein>
    <submittedName>
        <fullName evidence="2">Uncharacterized protein</fullName>
    </submittedName>
</protein>